<evidence type="ECO:0000256" key="4">
    <source>
        <dbReference type="ARBA" id="ARBA00030474"/>
    </source>
</evidence>
<dbReference type="InterPro" id="IPR051057">
    <property type="entry name" value="PI-PLC_domain"/>
</dbReference>
<protein>
    <recommendedName>
        <fullName evidence="3">1-phosphatidylinositol phosphodiesterase</fullName>
        <ecNumber evidence="2">4.6.1.13</ecNumber>
    </recommendedName>
    <alternativeName>
        <fullName evidence="4">Phosphatidylinositol diacylglycerol-lyase</fullName>
    </alternativeName>
    <alternativeName>
        <fullName evidence="5">Phosphatidylinositol-specific phospholipase C</fullName>
    </alternativeName>
</protein>
<evidence type="ECO:0000313" key="7">
    <source>
        <dbReference type="EMBL" id="AYO54983.1"/>
    </source>
</evidence>
<dbReference type="SUPFAM" id="SSF51695">
    <property type="entry name" value="PLC-like phosphodiesterases"/>
    <property type="match status" value="1"/>
</dbReference>
<dbReference type="Pfam" id="PF26146">
    <property type="entry name" value="PI-PLC_X"/>
    <property type="match status" value="1"/>
</dbReference>
<gene>
    <name evidence="7" type="ORF">CDG68_15565</name>
</gene>
<evidence type="ECO:0000256" key="5">
    <source>
        <dbReference type="ARBA" id="ARBA00030782"/>
    </source>
</evidence>
<feature type="domain" description="Phosphatidylinositol-specific phospholipase C X" evidence="6">
    <location>
        <begin position="21"/>
        <end position="169"/>
    </location>
</feature>
<dbReference type="PANTHER" id="PTHR13593">
    <property type="match status" value="1"/>
</dbReference>
<dbReference type="InterPro" id="IPR017946">
    <property type="entry name" value="PLC-like_Pdiesterase_TIM-brl"/>
</dbReference>
<dbReference type="GO" id="GO:0006629">
    <property type="term" value="P:lipid metabolic process"/>
    <property type="evidence" value="ECO:0007669"/>
    <property type="project" value="InterPro"/>
</dbReference>
<dbReference type="RefSeq" id="WP_087552577.1">
    <property type="nucleotide sequence ID" value="NZ_CP033133.1"/>
</dbReference>
<dbReference type="GO" id="GO:0004436">
    <property type="term" value="F:phosphatidylinositol diacylglycerol-lyase activity"/>
    <property type="evidence" value="ECO:0007669"/>
    <property type="project" value="UniProtKB-EC"/>
</dbReference>
<dbReference type="Gene3D" id="3.20.20.190">
    <property type="entry name" value="Phosphatidylinositol (PI) phosphodiesterase"/>
    <property type="match status" value="1"/>
</dbReference>
<dbReference type="PROSITE" id="PS50007">
    <property type="entry name" value="PIPLC_X_DOMAIN"/>
    <property type="match status" value="1"/>
</dbReference>
<dbReference type="Proteomes" id="UP000279962">
    <property type="component" value="Chromosome"/>
</dbReference>
<dbReference type="SMART" id="SM00148">
    <property type="entry name" value="PLCXc"/>
    <property type="match status" value="1"/>
</dbReference>
<dbReference type="GO" id="GO:0008081">
    <property type="term" value="F:phosphoric diester hydrolase activity"/>
    <property type="evidence" value="ECO:0007669"/>
    <property type="project" value="InterPro"/>
</dbReference>
<evidence type="ECO:0000256" key="1">
    <source>
        <dbReference type="ARBA" id="ARBA00001316"/>
    </source>
</evidence>
<sequence length="308" mass="35898">MNLGINKHAYSVATHDWMRHLDPSLKLSEITIPGTHCSATYNFDDSMNHLKHQNYSLLEQLHDGIRFLDMELACTDAEDYSLSVIHDRYHCQINFEQVLLTCKNFLLRNPTEVICLQIAHRETKFLNFKRNFMHHLEKFLTEGDKTYFYEGDKNTSLQDLRGKIVFFNHCTVVNEIGIPCQKTEQQEYTNHLDQNFRVLPLQHQTETAKQISSVKKILDEASTVINDTLYISYNCVKTQTENQTPYDLAWGNGITLHPVMNKSLMIILENLPKHPARLGVVLLDYYRNMDNGFDVTKTLIELNLRFKI</sequence>
<evidence type="ECO:0000259" key="6">
    <source>
        <dbReference type="SMART" id="SM00148"/>
    </source>
</evidence>
<reference evidence="7 8" key="1">
    <citation type="submission" date="2018-10" db="EMBL/GenBank/DDBJ databases">
        <title>The complete genome of Acinetobacter wuhouensis strain WCHAW010062.</title>
        <authorList>
            <person name="Hu Y."/>
            <person name="Long H."/>
            <person name="Feng Y."/>
            <person name="Zong Z."/>
        </authorList>
    </citation>
    <scope>NUCLEOTIDE SEQUENCE [LARGE SCALE GENOMIC DNA]</scope>
    <source>
        <strain evidence="7 8">WCHAW010062</strain>
    </source>
</reference>
<evidence type="ECO:0000256" key="3">
    <source>
        <dbReference type="ARBA" id="ARBA00019758"/>
    </source>
</evidence>
<proteinExistence type="predicted"/>
<dbReference type="EMBL" id="CP033133">
    <property type="protein sequence ID" value="AYO54983.1"/>
    <property type="molecule type" value="Genomic_DNA"/>
</dbReference>
<name>A0A3G2T3Y5_9GAMM</name>
<dbReference type="AlphaFoldDB" id="A0A3G2T3Y5"/>
<dbReference type="EC" id="4.6.1.13" evidence="2"/>
<evidence type="ECO:0000313" key="8">
    <source>
        <dbReference type="Proteomes" id="UP000279962"/>
    </source>
</evidence>
<dbReference type="PANTHER" id="PTHR13593:SF113">
    <property type="entry name" value="SI:DKEY-266F7.9"/>
    <property type="match status" value="1"/>
</dbReference>
<organism evidence="7 8">
    <name type="scientific">Acinetobacter wuhouensis</name>
    <dbReference type="NCBI Taxonomy" id="1879050"/>
    <lineage>
        <taxon>Bacteria</taxon>
        <taxon>Pseudomonadati</taxon>
        <taxon>Pseudomonadota</taxon>
        <taxon>Gammaproteobacteria</taxon>
        <taxon>Moraxellales</taxon>
        <taxon>Moraxellaceae</taxon>
        <taxon>Acinetobacter</taxon>
    </lineage>
</organism>
<evidence type="ECO:0000256" key="2">
    <source>
        <dbReference type="ARBA" id="ARBA00012581"/>
    </source>
</evidence>
<accession>A0A3G2T3Y5</accession>
<dbReference type="InterPro" id="IPR000909">
    <property type="entry name" value="PLipase_C_PInositol-sp_X_dom"/>
</dbReference>
<comment type="catalytic activity">
    <reaction evidence="1">
        <text>a 1,2-diacyl-sn-glycero-3-phospho-(1D-myo-inositol) = 1D-myo-inositol 1,2-cyclic phosphate + a 1,2-diacyl-sn-glycerol</text>
        <dbReference type="Rhea" id="RHEA:17093"/>
        <dbReference type="ChEBI" id="CHEBI:17815"/>
        <dbReference type="ChEBI" id="CHEBI:57880"/>
        <dbReference type="ChEBI" id="CHEBI:58484"/>
        <dbReference type="EC" id="4.6.1.13"/>
    </reaction>
</comment>